<protein>
    <recommendedName>
        <fullName evidence="3">Portal protein</fullName>
    </recommendedName>
</protein>
<gene>
    <name evidence="2" type="ORF">LCGC14_1566310</name>
</gene>
<accession>A0A0F9IKY8</accession>
<dbReference type="EMBL" id="LAZR01012158">
    <property type="protein sequence ID" value="KKM30252.1"/>
    <property type="molecule type" value="Genomic_DNA"/>
</dbReference>
<evidence type="ECO:0000313" key="2">
    <source>
        <dbReference type="EMBL" id="KKM30252.1"/>
    </source>
</evidence>
<evidence type="ECO:0008006" key="3">
    <source>
        <dbReference type="Google" id="ProtNLM"/>
    </source>
</evidence>
<comment type="caution">
    <text evidence="2">The sequence shown here is derived from an EMBL/GenBank/DDBJ whole genome shotgun (WGS) entry which is preliminary data.</text>
</comment>
<feature type="region of interest" description="Disordered" evidence="1">
    <location>
        <begin position="1"/>
        <end position="23"/>
    </location>
</feature>
<dbReference type="Pfam" id="PF16510">
    <property type="entry name" value="P22_portal"/>
    <property type="match status" value="1"/>
</dbReference>
<feature type="region of interest" description="Disordered" evidence="1">
    <location>
        <begin position="537"/>
        <end position="575"/>
    </location>
</feature>
<dbReference type="AlphaFoldDB" id="A0A0F9IKY8"/>
<sequence>MAELPNTNVQEPEQTNLQKEQFDTGMSDEDLLAQIIEWEKESETFYEVLKRVWDINVRYYRGLQTDVDLIVGTGSKTVENRIWMATETMVPIATSRLPDIVVKSGDEDEQSQQDAMDLQDVLGFHMERVRIQEKAERFIRNMIVKRYGVFKVAWNKKIDDVGLEEIDPKRIRVPRFGKDVKSLAFIIQELELSYEQAKRFFGEGKAKVLLEMGFQEGVQDTFHGPSAEPNKVQPDSNKQRRKTFTVKEVWTNDFVAWKAGTEILKSQKNPFFNFTNKKKNYFDVPRKPFIIKSLFQVGESILGETDYVQQLISVQDNINIRKRQVEDIAGKVANPVLLIDSDVMSEEQAANITNEAGLIIFGKDAAKGDKFRFESPGNVPNYLFADLETSRTQFDNIWGIHSTTRGEREGKETLGGRQLLRAADLGRVDLVARQLERALDEIAEYWTQLIKMFYNEKKTFSILGEDGTRFIQNFSGAKIGENVKPMVTAGSTLPKDEVSIRQEAIQLWQLGAIGIRTLYKALKMPNISEAIDDFAKTQQGQAGASPEVGGGTPTLPPQVKCHTKKEQRENNASSK</sequence>
<reference evidence="2" key="1">
    <citation type="journal article" date="2015" name="Nature">
        <title>Complex archaea that bridge the gap between prokaryotes and eukaryotes.</title>
        <authorList>
            <person name="Spang A."/>
            <person name="Saw J.H."/>
            <person name="Jorgensen S.L."/>
            <person name="Zaremba-Niedzwiedzka K."/>
            <person name="Martijn J."/>
            <person name="Lind A.E."/>
            <person name="van Eijk R."/>
            <person name="Schleper C."/>
            <person name="Guy L."/>
            <person name="Ettema T.J."/>
        </authorList>
    </citation>
    <scope>NUCLEOTIDE SEQUENCE</scope>
</reference>
<organism evidence="2">
    <name type="scientific">marine sediment metagenome</name>
    <dbReference type="NCBI Taxonomy" id="412755"/>
    <lineage>
        <taxon>unclassified sequences</taxon>
        <taxon>metagenomes</taxon>
        <taxon>ecological metagenomes</taxon>
    </lineage>
</organism>
<name>A0A0F9IKY8_9ZZZZ</name>
<dbReference type="InterPro" id="IPR032427">
    <property type="entry name" value="P22_portal"/>
</dbReference>
<proteinExistence type="predicted"/>
<feature type="compositionally biased region" description="Polar residues" evidence="1">
    <location>
        <begin position="1"/>
        <end position="19"/>
    </location>
</feature>
<evidence type="ECO:0000256" key="1">
    <source>
        <dbReference type="SAM" id="MobiDB-lite"/>
    </source>
</evidence>